<evidence type="ECO:0000256" key="3">
    <source>
        <dbReference type="ARBA" id="ARBA00022989"/>
    </source>
</evidence>
<dbReference type="NCBIfam" id="TIGR03500">
    <property type="entry name" value="FliO_TIGR"/>
    <property type="match status" value="1"/>
</dbReference>
<dbReference type="eggNOG" id="COG3190">
    <property type="taxonomic scope" value="Bacteria"/>
</dbReference>
<evidence type="ECO:0000256" key="9">
    <source>
        <dbReference type="SAM" id="SignalP"/>
    </source>
</evidence>
<evidence type="ECO:0000313" key="11">
    <source>
        <dbReference type="Proteomes" id="UP000013232"/>
    </source>
</evidence>
<gene>
    <name evidence="10" type="ORF">C666_05770</name>
</gene>
<dbReference type="GO" id="GO:0044781">
    <property type="term" value="P:bacterial-type flagellum organization"/>
    <property type="evidence" value="ECO:0007669"/>
    <property type="project" value="UniProtKB-UniRule"/>
</dbReference>
<dbReference type="STRING" id="1123367.GCA_000621305_00235"/>
<feature type="region of interest" description="Disordered" evidence="8">
    <location>
        <begin position="111"/>
        <end position="148"/>
    </location>
</feature>
<evidence type="ECO:0000256" key="6">
    <source>
        <dbReference type="ARBA" id="ARBA00037937"/>
    </source>
</evidence>
<comment type="subcellular location">
    <subcellularLocation>
        <location evidence="7">Cell membrane</location>
    </subcellularLocation>
    <subcellularLocation>
        <location evidence="7">Bacterial flagellum basal body</location>
    </subcellularLocation>
</comment>
<dbReference type="GO" id="GO:0009425">
    <property type="term" value="C:bacterial-type flagellum basal body"/>
    <property type="evidence" value="ECO:0007669"/>
    <property type="project" value="UniProtKB-SubCell"/>
</dbReference>
<comment type="similarity">
    <text evidence="6 7">Belongs to the FliO/MopB family.</text>
</comment>
<evidence type="ECO:0000256" key="5">
    <source>
        <dbReference type="ARBA" id="ARBA00023143"/>
    </source>
</evidence>
<keyword evidence="11" id="KW-1185">Reference proteome</keyword>
<dbReference type="PANTHER" id="PTHR38766:SF1">
    <property type="entry name" value="FLAGELLAR PROTEIN FLIO"/>
    <property type="match status" value="1"/>
</dbReference>
<keyword evidence="5 7" id="KW-0975">Bacterial flagellum</keyword>
<evidence type="ECO:0000256" key="4">
    <source>
        <dbReference type="ARBA" id="ARBA00023136"/>
    </source>
</evidence>
<evidence type="ECO:0000256" key="7">
    <source>
        <dbReference type="RuleBase" id="RU362064"/>
    </source>
</evidence>
<feature type="chain" id="PRO_5004127785" description="Flagellar protein" evidence="9">
    <location>
        <begin position="22"/>
        <end position="148"/>
    </location>
</feature>
<evidence type="ECO:0000256" key="2">
    <source>
        <dbReference type="ARBA" id="ARBA00022692"/>
    </source>
</evidence>
<organism evidence="10 11">
    <name type="scientific">Thauera linaloolentis (strain DSM 12138 / JCM 21573 / CCUG 41526 / CIP 105981 / IAM 15112 / NBRC 102519 / 47Lol)</name>
    <dbReference type="NCBI Taxonomy" id="1123367"/>
    <lineage>
        <taxon>Bacteria</taxon>
        <taxon>Pseudomonadati</taxon>
        <taxon>Pseudomonadota</taxon>
        <taxon>Betaproteobacteria</taxon>
        <taxon>Rhodocyclales</taxon>
        <taxon>Zoogloeaceae</taxon>
        <taxon>Thauera</taxon>
    </lineage>
</organism>
<keyword evidence="3 7" id="KW-1133">Transmembrane helix</keyword>
<evidence type="ECO:0000256" key="1">
    <source>
        <dbReference type="ARBA" id="ARBA00022475"/>
    </source>
</evidence>
<keyword evidence="9" id="KW-0732">Signal</keyword>
<keyword evidence="2 7" id="KW-0812">Transmembrane</keyword>
<dbReference type="InterPro" id="IPR022781">
    <property type="entry name" value="Flagellar_biosynth_FliO"/>
</dbReference>
<name>N6Y5P3_THAL4</name>
<dbReference type="PANTHER" id="PTHR38766">
    <property type="entry name" value="FLAGELLAR PROTEIN FLIO"/>
    <property type="match status" value="1"/>
</dbReference>
<keyword evidence="1 7" id="KW-1003">Cell membrane</keyword>
<keyword evidence="4 7" id="KW-0472">Membrane</keyword>
<keyword evidence="10" id="KW-0282">Flagellum</keyword>
<dbReference type="AlphaFoldDB" id="N6Y5P3"/>
<dbReference type="RefSeq" id="WP_004335315.1">
    <property type="nucleotide sequence ID" value="NZ_AMXE01000013.1"/>
</dbReference>
<protein>
    <recommendedName>
        <fullName evidence="7">Flagellar protein</fullName>
    </recommendedName>
</protein>
<keyword evidence="10" id="KW-0966">Cell projection</keyword>
<dbReference type="GO" id="GO:0005886">
    <property type="term" value="C:plasma membrane"/>
    <property type="evidence" value="ECO:0007669"/>
    <property type="project" value="UniProtKB-SubCell"/>
</dbReference>
<keyword evidence="10" id="KW-0969">Cilium</keyword>
<feature type="transmembrane region" description="Helical" evidence="7">
    <location>
        <begin position="39"/>
        <end position="61"/>
    </location>
</feature>
<feature type="signal peptide" evidence="9">
    <location>
        <begin position="1"/>
        <end position="21"/>
    </location>
</feature>
<dbReference type="EMBL" id="AMXE01000013">
    <property type="protein sequence ID" value="ENO89536.1"/>
    <property type="molecule type" value="Genomic_DNA"/>
</dbReference>
<dbReference type="InterPro" id="IPR052205">
    <property type="entry name" value="FliO/MopB"/>
</dbReference>
<dbReference type="Proteomes" id="UP000013232">
    <property type="component" value="Unassembled WGS sequence"/>
</dbReference>
<dbReference type="Pfam" id="PF04347">
    <property type="entry name" value="FliO"/>
    <property type="match status" value="1"/>
</dbReference>
<accession>N6Y5P3</accession>
<evidence type="ECO:0000256" key="8">
    <source>
        <dbReference type="SAM" id="MobiDB-lite"/>
    </source>
</evidence>
<reference evidence="10 11" key="1">
    <citation type="submission" date="2012-09" db="EMBL/GenBank/DDBJ databases">
        <title>Draft Genome Sequences of 6 Strains from Genus Thauera.</title>
        <authorList>
            <person name="Liu B."/>
            <person name="Shapleigh J.P."/>
            <person name="Frostegard A.H."/>
        </authorList>
    </citation>
    <scope>NUCLEOTIDE SEQUENCE [LARGE SCALE GENOMIC DNA]</scope>
    <source>
        <strain evidence="11">47Lol / DSM 12138</strain>
    </source>
</reference>
<comment type="caution">
    <text evidence="10">The sequence shown here is derived from an EMBL/GenBank/DDBJ whole genome shotgun (WGS) entry which is preliminary data.</text>
</comment>
<evidence type="ECO:0000313" key="10">
    <source>
        <dbReference type="EMBL" id="ENO89536.1"/>
    </source>
</evidence>
<sequence length="148" mass="15334">MHRSRFLILPLLSLGAADALAQAAAAPSGNAAPAELAGSLFQMLSGLAVVIALLLACLWLIRRLAAPRGSAAAIKVLGAAAVGPRERVVLVRLGEQVLVLGVAPGSVTKLHEMRPEDLPPATGGGAPPSPQRSFPAWLKQAMERRDAR</sequence>
<proteinExistence type="inferred from homology"/>